<proteinExistence type="predicted"/>
<feature type="region of interest" description="Disordered" evidence="1">
    <location>
        <begin position="114"/>
        <end position="143"/>
    </location>
</feature>
<accession>A0A9P0YJZ3</accession>
<dbReference type="EMBL" id="CAMAPE010000004">
    <property type="protein sequence ID" value="CAH9062469.1"/>
    <property type="molecule type" value="Genomic_DNA"/>
</dbReference>
<protein>
    <submittedName>
        <fullName evidence="2">Uncharacterized protein</fullName>
    </submittedName>
</protein>
<dbReference type="Proteomes" id="UP001152484">
    <property type="component" value="Unassembled WGS sequence"/>
</dbReference>
<feature type="compositionally biased region" description="Basic and acidic residues" evidence="1">
    <location>
        <begin position="114"/>
        <end position="125"/>
    </location>
</feature>
<feature type="non-terminal residue" evidence="2">
    <location>
        <position position="143"/>
    </location>
</feature>
<keyword evidence="3" id="KW-1185">Reference proteome</keyword>
<name>A0A9P0YJZ3_CUSEU</name>
<sequence length="143" mass="16526">MTDNFTSLTNKYRHCTYSCLSDRQPFFSKTHQKIKKKIKKSRSSQVIQSFLVCTFVVVSPCQAIQHHPALPFVRSTVALAFEMKKKAEEARSRRRSLEREKIVKMGRVDGEEIKILRKEKERGEDGGGGLRKKKRGRREGGKE</sequence>
<evidence type="ECO:0000256" key="1">
    <source>
        <dbReference type="SAM" id="MobiDB-lite"/>
    </source>
</evidence>
<organism evidence="2 3">
    <name type="scientific">Cuscuta europaea</name>
    <name type="common">European dodder</name>
    <dbReference type="NCBI Taxonomy" id="41803"/>
    <lineage>
        <taxon>Eukaryota</taxon>
        <taxon>Viridiplantae</taxon>
        <taxon>Streptophyta</taxon>
        <taxon>Embryophyta</taxon>
        <taxon>Tracheophyta</taxon>
        <taxon>Spermatophyta</taxon>
        <taxon>Magnoliopsida</taxon>
        <taxon>eudicotyledons</taxon>
        <taxon>Gunneridae</taxon>
        <taxon>Pentapetalae</taxon>
        <taxon>asterids</taxon>
        <taxon>lamiids</taxon>
        <taxon>Solanales</taxon>
        <taxon>Convolvulaceae</taxon>
        <taxon>Cuscuteae</taxon>
        <taxon>Cuscuta</taxon>
        <taxon>Cuscuta subgen. Cuscuta</taxon>
    </lineage>
</organism>
<gene>
    <name evidence="2" type="ORF">CEURO_LOCUS1908</name>
</gene>
<comment type="caution">
    <text evidence="2">The sequence shown here is derived from an EMBL/GenBank/DDBJ whole genome shotgun (WGS) entry which is preliminary data.</text>
</comment>
<dbReference type="AlphaFoldDB" id="A0A9P0YJZ3"/>
<evidence type="ECO:0000313" key="2">
    <source>
        <dbReference type="EMBL" id="CAH9062469.1"/>
    </source>
</evidence>
<reference evidence="2" key="1">
    <citation type="submission" date="2022-07" db="EMBL/GenBank/DDBJ databases">
        <authorList>
            <person name="Macas J."/>
            <person name="Novak P."/>
            <person name="Neumann P."/>
        </authorList>
    </citation>
    <scope>NUCLEOTIDE SEQUENCE</scope>
</reference>
<evidence type="ECO:0000313" key="3">
    <source>
        <dbReference type="Proteomes" id="UP001152484"/>
    </source>
</evidence>